<dbReference type="SUPFAM" id="SSF140453">
    <property type="entry name" value="EsxAB dimer-like"/>
    <property type="match status" value="1"/>
</dbReference>
<dbReference type="Gene3D" id="1.10.287.1060">
    <property type="entry name" value="ESAT-6-like"/>
    <property type="match status" value="1"/>
</dbReference>
<proteinExistence type="predicted"/>
<dbReference type="RefSeq" id="WP_319981470.1">
    <property type="nucleotide sequence ID" value="NZ_JAXAVU010000018.1"/>
</dbReference>
<accession>A0ABU4VCG4</accession>
<comment type="caution">
    <text evidence="2">The sequence shown here is derived from an EMBL/GenBank/DDBJ whole genome shotgun (WGS) entry which is preliminary data.</text>
</comment>
<keyword evidence="3" id="KW-1185">Reference proteome</keyword>
<dbReference type="Proteomes" id="UP001285352">
    <property type="component" value="Unassembled WGS sequence"/>
</dbReference>
<gene>
    <name evidence="2" type="ORF">SK854_45710</name>
</gene>
<evidence type="ECO:0000313" key="2">
    <source>
        <dbReference type="EMBL" id="MDX8149488.1"/>
    </source>
</evidence>
<feature type="region of interest" description="Disordered" evidence="1">
    <location>
        <begin position="38"/>
        <end position="57"/>
    </location>
</feature>
<evidence type="ECO:0000313" key="3">
    <source>
        <dbReference type="Proteomes" id="UP001285352"/>
    </source>
</evidence>
<organism evidence="2 3">
    <name type="scientific">Lentzea sokolovensis</name>
    <dbReference type="NCBI Taxonomy" id="3095429"/>
    <lineage>
        <taxon>Bacteria</taxon>
        <taxon>Bacillati</taxon>
        <taxon>Actinomycetota</taxon>
        <taxon>Actinomycetes</taxon>
        <taxon>Pseudonocardiales</taxon>
        <taxon>Pseudonocardiaceae</taxon>
        <taxon>Lentzea</taxon>
    </lineage>
</organism>
<name>A0ABU4VCG4_9PSEU</name>
<reference evidence="2 3" key="1">
    <citation type="submission" date="2023-11" db="EMBL/GenBank/DDBJ databases">
        <title>Lentzea sokolovensis, sp. nov., Lentzea kristufkii, sp. nov., and Lentzea miocenensis, sp. nov., rare actinobacteria from Sokolov Coal Basin, Miocene lacustrine sediment, Czech Republic.</title>
        <authorList>
            <person name="Lara A."/>
            <person name="Kotroba L."/>
            <person name="Nouioui I."/>
            <person name="Neumann-Schaal M."/>
            <person name="Mast Y."/>
            <person name="Chronakova A."/>
        </authorList>
    </citation>
    <scope>NUCLEOTIDE SEQUENCE [LARGE SCALE GENOMIC DNA]</scope>
    <source>
        <strain evidence="2 3">BCCO 10_0061</strain>
    </source>
</reference>
<dbReference type="InterPro" id="IPR036689">
    <property type="entry name" value="ESAT-6-like_sf"/>
</dbReference>
<sequence>MPDLVSVDVNHLRTTSRECRELATELHGRIRAFEEQAATTRGAYGETPNASEAEREYRATTQDTVERLEKMHRDLVTTAQSLEEQARMYSDADRETTLEATELQKAF</sequence>
<evidence type="ECO:0008006" key="4">
    <source>
        <dbReference type="Google" id="ProtNLM"/>
    </source>
</evidence>
<evidence type="ECO:0000256" key="1">
    <source>
        <dbReference type="SAM" id="MobiDB-lite"/>
    </source>
</evidence>
<protein>
    <recommendedName>
        <fullName evidence="4">Excreted virulence factor EspC, type VII ESX diderm</fullName>
    </recommendedName>
</protein>
<dbReference type="EMBL" id="JAXAVU010000018">
    <property type="protein sequence ID" value="MDX8149488.1"/>
    <property type="molecule type" value="Genomic_DNA"/>
</dbReference>